<organism evidence="1 2">
    <name type="scientific">Haliangium ochraceum (strain DSM 14365 / JCM 11303 / SMP-2)</name>
    <dbReference type="NCBI Taxonomy" id="502025"/>
    <lineage>
        <taxon>Bacteria</taxon>
        <taxon>Pseudomonadati</taxon>
        <taxon>Myxococcota</taxon>
        <taxon>Polyangia</taxon>
        <taxon>Haliangiales</taxon>
        <taxon>Kofleriaceae</taxon>
        <taxon>Haliangium</taxon>
    </lineage>
</organism>
<protein>
    <submittedName>
        <fullName evidence="1">Uncharacterized protein</fullName>
    </submittedName>
</protein>
<dbReference type="OrthoDB" id="9969555at2"/>
<evidence type="ECO:0000313" key="2">
    <source>
        <dbReference type="Proteomes" id="UP000001880"/>
    </source>
</evidence>
<evidence type="ECO:0000313" key="1">
    <source>
        <dbReference type="EMBL" id="ACY13243.1"/>
    </source>
</evidence>
<name>D0LLM6_HALO1</name>
<keyword evidence="2" id="KW-1185">Reference proteome</keyword>
<gene>
    <name evidence="1" type="ordered locus">Hoch_0606</name>
</gene>
<dbReference type="HOGENOM" id="CLU_2167439_0_0_7"/>
<dbReference type="EMBL" id="CP001804">
    <property type="protein sequence ID" value="ACY13243.1"/>
    <property type="molecule type" value="Genomic_DNA"/>
</dbReference>
<dbReference type="RefSeq" id="WP_012825870.1">
    <property type="nucleotide sequence ID" value="NC_013440.1"/>
</dbReference>
<proteinExistence type="predicted"/>
<dbReference type="AlphaFoldDB" id="D0LLM6"/>
<dbReference type="Proteomes" id="UP000001880">
    <property type="component" value="Chromosome"/>
</dbReference>
<dbReference type="KEGG" id="hoh:Hoch_0606"/>
<sequence length="110" mass="11781">MSKRIPKFPKTIAILGGDGRRAGWGELRRRVRLFPSSRHGGNGSVRRVVAAIGAGTIEHVVLWTRWLGHADALAAETACKRAGVSVHRVRGGVSQMRALLAALFRGGDCG</sequence>
<reference evidence="1 2" key="1">
    <citation type="journal article" date="2010" name="Stand. Genomic Sci.">
        <title>Complete genome sequence of Haliangium ochraceum type strain (SMP-2).</title>
        <authorList>
            <consortium name="US DOE Joint Genome Institute (JGI-PGF)"/>
            <person name="Ivanova N."/>
            <person name="Daum C."/>
            <person name="Lang E."/>
            <person name="Abt B."/>
            <person name="Kopitz M."/>
            <person name="Saunders E."/>
            <person name="Lapidus A."/>
            <person name="Lucas S."/>
            <person name="Glavina Del Rio T."/>
            <person name="Nolan M."/>
            <person name="Tice H."/>
            <person name="Copeland A."/>
            <person name="Cheng J.F."/>
            <person name="Chen F."/>
            <person name="Bruce D."/>
            <person name="Goodwin L."/>
            <person name="Pitluck S."/>
            <person name="Mavromatis K."/>
            <person name="Pati A."/>
            <person name="Mikhailova N."/>
            <person name="Chen A."/>
            <person name="Palaniappan K."/>
            <person name="Land M."/>
            <person name="Hauser L."/>
            <person name="Chang Y.J."/>
            <person name="Jeffries C.D."/>
            <person name="Detter J.C."/>
            <person name="Brettin T."/>
            <person name="Rohde M."/>
            <person name="Goker M."/>
            <person name="Bristow J."/>
            <person name="Markowitz V."/>
            <person name="Eisen J.A."/>
            <person name="Hugenholtz P."/>
            <person name="Kyrpides N.C."/>
            <person name="Klenk H.P."/>
        </authorList>
    </citation>
    <scope>NUCLEOTIDE SEQUENCE [LARGE SCALE GENOMIC DNA]</scope>
    <source>
        <strain evidence="2">DSM 14365 / CIP 107738 / JCM 11303 / AJ 13395 / SMP-2</strain>
    </source>
</reference>
<accession>D0LLM6</accession>